<feature type="non-terminal residue" evidence="4">
    <location>
        <position position="1"/>
    </location>
</feature>
<comment type="caution">
    <text evidence="4">The sequence shown here is derived from an EMBL/GenBank/DDBJ whole genome shotgun (WGS) entry which is preliminary data.</text>
</comment>
<dbReference type="GO" id="GO:0005737">
    <property type="term" value="C:cytoplasm"/>
    <property type="evidence" value="ECO:0007669"/>
    <property type="project" value="TreeGrafter"/>
</dbReference>
<dbReference type="GO" id="GO:0051603">
    <property type="term" value="P:proteolysis involved in protein catabolic process"/>
    <property type="evidence" value="ECO:0007669"/>
    <property type="project" value="TreeGrafter"/>
</dbReference>
<dbReference type="GO" id="GO:0005634">
    <property type="term" value="C:nucleus"/>
    <property type="evidence" value="ECO:0007669"/>
    <property type="project" value="UniProtKB-SubCell"/>
</dbReference>
<keyword evidence="5" id="KW-1185">Reference proteome</keyword>
<dbReference type="SUPFAM" id="SSF56235">
    <property type="entry name" value="N-terminal nucleophile aminohydrolases (Ntn hydrolases)"/>
    <property type="match status" value="1"/>
</dbReference>
<evidence type="ECO:0000313" key="4">
    <source>
        <dbReference type="EMBL" id="GAY51086.1"/>
    </source>
</evidence>
<sequence>IQNKKQMCCPAMARILSNTLFYKRFFFLIKVYNVLGGLDNDGKRYVYTYDAVGSYEKVGNGSGGSESKAVDLIKTCFASATDRDIYRGHKLENCHRECR</sequence>
<feature type="non-terminal residue" evidence="4">
    <location>
        <position position="99"/>
    </location>
</feature>
<evidence type="ECO:0000256" key="3">
    <source>
        <dbReference type="ARBA" id="ARBA00022942"/>
    </source>
</evidence>
<proteinExistence type="predicted"/>
<gene>
    <name evidence="4" type="ORF">CUMW_131600</name>
</gene>
<dbReference type="PANTHER" id="PTHR32194:SF2">
    <property type="entry name" value="PROTEASOME SUBUNIT BETA TYPE-1"/>
    <property type="match status" value="1"/>
</dbReference>
<evidence type="ECO:0000313" key="5">
    <source>
        <dbReference type="Proteomes" id="UP000236630"/>
    </source>
</evidence>
<dbReference type="Gene3D" id="3.60.20.10">
    <property type="entry name" value="Glutamine Phosphoribosylpyrophosphate, subunit 1, domain 1"/>
    <property type="match status" value="1"/>
</dbReference>
<evidence type="ECO:0000256" key="2">
    <source>
        <dbReference type="ARBA" id="ARBA00022490"/>
    </source>
</evidence>
<dbReference type="GO" id="GO:0005839">
    <property type="term" value="C:proteasome core complex"/>
    <property type="evidence" value="ECO:0007669"/>
    <property type="project" value="TreeGrafter"/>
</dbReference>
<keyword evidence="3" id="KW-0647">Proteasome</keyword>
<dbReference type="Proteomes" id="UP000236630">
    <property type="component" value="Unassembled WGS sequence"/>
</dbReference>
<evidence type="ECO:0000256" key="1">
    <source>
        <dbReference type="ARBA" id="ARBA00004123"/>
    </source>
</evidence>
<comment type="subcellular location">
    <subcellularLocation>
        <location evidence="1">Nucleus</location>
    </subcellularLocation>
</comment>
<organism evidence="4 5">
    <name type="scientific">Citrus unshiu</name>
    <name type="common">Satsuma mandarin</name>
    <name type="synonym">Citrus nobilis var. unshiu</name>
    <dbReference type="NCBI Taxonomy" id="55188"/>
    <lineage>
        <taxon>Eukaryota</taxon>
        <taxon>Viridiplantae</taxon>
        <taxon>Streptophyta</taxon>
        <taxon>Embryophyta</taxon>
        <taxon>Tracheophyta</taxon>
        <taxon>Spermatophyta</taxon>
        <taxon>Magnoliopsida</taxon>
        <taxon>eudicotyledons</taxon>
        <taxon>Gunneridae</taxon>
        <taxon>Pentapetalae</taxon>
        <taxon>rosids</taxon>
        <taxon>malvids</taxon>
        <taxon>Sapindales</taxon>
        <taxon>Rutaceae</taxon>
        <taxon>Aurantioideae</taxon>
        <taxon>Citrus</taxon>
    </lineage>
</organism>
<keyword evidence="2" id="KW-0963">Cytoplasm</keyword>
<dbReference type="STRING" id="55188.A0A2H5PFF7"/>
<accession>A0A2H5PFF7</accession>
<reference evidence="4 5" key="1">
    <citation type="journal article" date="2017" name="Front. Genet.">
        <title>Draft sequencing of the heterozygous diploid genome of Satsuma (Citrus unshiu Marc.) using a hybrid assembly approach.</title>
        <authorList>
            <person name="Shimizu T."/>
            <person name="Tanizawa Y."/>
            <person name="Mochizuki T."/>
            <person name="Nagasaki H."/>
            <person name="Yoshioka T."/>
            <person name="Toyoda A."/>
            <person name="Fujiyama A."/>
            <person name="Kaminuma E."/>
            <person name="Nakamura Y."/>
        </authorList>
    </citation>
    <scope>NUCLEOTIDE SEQUENCE [LARGE SCALE GENOMIC DNA]</scope>
    <source>
        <strain evidence="5">cv. Miyagawa wase</strain>
    </source>
</reference>
<dbReference type="InterPro" id="IPR029055">
    <property type="entry name" value="Ntn_hydrolases_N"/>
</dbReference>
<dbReference type="InterPro" id="IPR023333">
    <property type="entry name" value="Proteasome_suB-type"/>
</dbReference>
<dbReference type="PANTHER" id="PTHR32194">
    <property type="entry name" value="METALLOPROTEASE TLDD"/>
    <property type="match status" value="1"/>
</dbReference>
<dbReference type="EMBL" id="BDQV01000067">
    <property type="protein sequence ID" value="GAY51086.1"/>
    <property type="molecule type" value="Genomic_DNA"/>
</dbReference>
<dbReference type="AlphaFoldDB" id="A0A2H5PFF7"/>
<name>A0A2H5PFF7_CITUN</name>
<protein>
    <submittedName>
        <fullName evidence="4">Uncharacterized protein</fullName>
    </submittedName>
</protein>